<name>A0A1V9FWM3_9BACT</name>
<dbReference type="AlphaFoldDB" id="A0A1V9FWM3"/>
<comment type="caution">
    <text evidence="2">The sequence shown here is derived from an EMBL/GenBank/DDBJ whole genome shotgun (WGS) entry which is preliminary data.</text>
</comment>
<accession>A0A1V9FWM3</accession>
<reference evidence="2 3" key="1">
    <citation type="submission" date="2016-03" db="EMBL/GenBank/DDBJ databases">
        <title>Niastella vici sp. nov., isolated from farmland soil.</title>
        <authorList>
            <person name="Chen L."/>
            <person name="Wang D."/>
            <person name="Yang S."/>
            <person name="Wang G."/>
        </authorList>
    </citation>
    <scope>NUCLEOTIDE SEQUENCE [LARGE SCALE GENOMIC DNA]</scope>
    <source>
        <strain evidence="2 3">DJ57</strain>
    </source>
</reference>
<dbReference type="OrthoDB" id="659104at2"/>
<protein>
    <recommendedName>
        <fullName evidence="1">DUF4397 domain-containing protein</fullName>
    </recommendedName>
</protein>
<keyword evidence="3" id="KW-1185">Reference proteome</keyword>
<evidence type="ECO:0000313" key="2">
    <source>
        <dbReference type="EMBL" id="OQP62752.1"/>
    </source>
</evidence>
<dbReference type="InterPro" id="IPR025510">
    <property type="entry name" value="DUF4397"/>
</dbReference>
<dbReference type="STRING" id="1703345.A3860_27485"/>
<proteinExistence type="predicted"/>
<dbReference type="EMBL" id="LVYD01000049">
    <property type="protein sequence ID" value="OQP62752.1"/>
    <property type="molecule type" value="Genomic_DNA"/>
</dbReference>
<dbReference type="Pfam" id="PF14344">
    <property type="entry name" value="DUF4397"/>
    <property type="match status" value="1"/>
</dbReference>
<dbReference type="PROSITE" id="PS51257">
    <property type="entry name" value="PROKAR_LIPOPROTEIN"/>
    <property type="match status" value="1"/>
</dbReference>
<dbReference type="Proteomes" id="UP000192796">
    <property type="component" value="Unassembled WGS sequence"/>
</dbReference>
<gene>
    <name evidence="2" type="ORF">A3860_27485</name>
</gene>
<dbReference type="RefSeq" id="WP_081148732.1">
    <property type="nucleotide sequence ID" value="NZ_LVYD01000049.1"/>
</dbReference>
<evidence type="ECO:0000259" key="1">
    <source>
        <dbReference type="Pfam" id="PF14344"/>
    </source>
</evidence>
<feature type="domain" description="DUF4397" evidence="1">
    <location>
        <begin position="85"/>
        <end position="164"/>
    </location>
</feature>
<sequence length="260" mass="27429">MKKYILIIGILLTGAVIVFSCKKNTISVAPFDVASDKALFKLNYACPYKSIGAVQIKIDDIRVSNTITYNTPFPGGGLNTGGSSNADYLSLSPGEHTVSLSVPKAGSDEDSIKVYSTTVNVEASTYYTLHVTDTTTNTNSLLLTDLSSLPDSGQSKFTFVNLIPGSAIDLYFGATKVASNIGFKNSTDTFTLASASAALFAIRPAGAAATSTPLATYPTAGGTTTYSIPNQRVFTAYARGYLGLPSADTRKAQLSFLYNK</sequence>
<organism evidence="2 3">
    <name type="scientific">Niastella vici</name>
    <dbReference type="NCBI Taxonomy" id="1703345"/>
    <lineage>
        <taxon>Bacteria</taxon>
        <taxon>Pseudomonadati</taxon>
        <taxon>Bacteroidota</taxon>
        <taxon>Chitinophagia</taxon>
        <taxon>Chitinophagales</taxon>
        <taxon>Chitinophagaceae</taxon>
        <taxon>Niastella</taxon>
    </lineage>
</organism>
<evidence type="ECO:0000313" key="3">
    <source>
        <dbReference type="Proteomes" id="UP000192796"/>
    </source>
</evidence>